<gene>
    <name evidence="2" type="ORF">GMRT_13765</name>
</gene>
<reference evidence="2 3" key="1">
    <citation type="submission" date="2019-05" db="EMBL/GenBank/DDBJ databases">
        <title>The compact genome of Giardia muris reveals important steps in the evolution of intestinal protozoan parasites.</title>
        <authorList>
            <person name="Xu F."/>
            <person name="Jimenez-Gonzalez A."/>
            <person name="Einarsson E."/>
            <person name="Astvaldsson A."/>
            <person name="Peirasmaki D."/>
            <person name="Eckmann L."/>
            <person name="Andersson J.O."/>
            <person name="Svard S.G."/>
            <person name="Jerlstrom-Hultqvist J."/>
        </authorList>
    </citation>
    <scope>NUCLEOTIDE SEQUENCE [LARGE SCALE GENOMIC DNA]</scope>
    <source>
        <strain evidence="2 3">Roberts-Thomson</strain>
    </source>
</reference>
<keyword evidence="3" id="KW-1185">Reference proteome</keyword>
<dbReference type="InterPro" id="IPR002110">
    <property type="entry name" value="Ankyrin_rpt"/>
</dbReference>
<dbReference type="SUPFAM" id="SSF48403">
    <property type="entry name" value="Ankyrin repeat"/>
    <property type="match status" value="1"/>
</dbReference>
<dbReference type="InterPro" id="IPR036770">
    <property type="entry name" value="Ankyrin_rpt-contain_sf"/>
</dbReference>
<dbReference type="PANTHER" id="PTHR24120">
    <property type="entry name" value="GH07239P"/>
    <property type="match status" value="1"/>
</dbReference>
<evidence type="ECO:0000313" key="3">
    <source>
        <dbReference type="Proteomes" id="UP000315496"/>
    </source>
</evidence>
<dbReference type="Gene3D" id="1.25.40.20">
    <property type="entry name" value="Ankyrin repeat-containing domain"/>
    <property type="match status" value="1"/>
</dbReference>
<evidence type="ECO:0000313" key="2">
    <source>
        <dbReference type="EMBL" id="TNJ26650.1"/>
    </source>
</evidence>
<proteinExistence type="predicted"/>
<dbReference type="Pfam" id="PF12796">
    <property type="entry name" value="Ank_2"/>
    <property type="match status" value="1"/>
</dbReference>
<comment type="caution">
    <text evidence="2">The sequence shown here is derived from an EMBL/GenBank/DDBJ whole genome shotgun (WGS) entry which is preliminary data.</text>
</comment>
<name>A0A4Z1SM64_GIAMU</name>
<feature type="compositionally biased region" description="Low complexity" evidence="1">
    <location>
        <begin position="172"/>
        <end position="190"/>
    </location>
</feature>
<dbReference type="VEuPathDB" id="GiardiaDB:GMRT_13765"/>
<dbReference type="AlphaFoldDB" id="A0A4Z1SM64"/>
<dbReference type="Proteomes" id="UP000315496">
    <property type="component" value="Chromosome 5"/>
</dbReference>
<protein>
    <submittedName>
        <fullName evidence="2">Ankyrin repeat protein 1</fullName>
    </submittedName>
</protein>
<organism evidence="2 3">
    <name type="scientific">Giardia muris</name>
    <dbReference type="NCBI Taxonomy" id="5742"/>
    <lineage>
        <taxon>Eukaryota</taxon>
        <taxon>Metamonada</taxon>
        <taxon>Diplomonadida</taxon>
        <taxon>Hexamitidae</taxon>
        <taxon>Giardiinae</taxon>
        <taxon>Giardia</taxon>
    </lineage>
</organism>
<evidence type="ECO:0000256" key="1">
    <source>
        <dbReference type="SAM" id="MobiDB-lite"/>
    </source>
</evidence>
<sequence>MLEVLGSTVDPHMDVRTRHTRLELRVLDCGSVERAAEVAASARELAAFRPFGLSYVIQVFTDHASVIIFTARAAAVLAHDSYVVSAVAELERLRLALLESPCSELCKKVVAVSTLECGVDVYGGLNIAIDLDALLSPPRMSWLEIFDEAITRVRARADVVARDESDRQRRWSTTSGSGPGPSSSSQSAADSPFIPAIHQSLRLRRLNGRGRRFMGLRRYGMASRAIHKGDVDRVVQLASREARKPPTAPCRSLALMALQRHDGECLRVLAAPEAALLQRLGFTTLMLAAIRDDLEVARAHLHEAGHRVLGVTARDLAELCQSPGVLKLLLPLECPESDPNADAKAVLESCLAHPAYAGLGEAIHTAIERARAQDCHPDHGDLSDAVDQILRSSVYGHEDGAGPALAQFIRRLPEAGDGVHLQRLLTTLEEGYYAFSPERAAAIWLLAVLEGGALLAHGYSVAYLSALTGRVDELEDTIACLLSTQPDGWTPWHRLAELGTLEAARLGSCYRVPLEVGCWFRDYMGIKPTALMITVATRQLALLDALAAVEAGCRSSFGGYTALMLAAIAGETEAAALLADAELGCQDHCGQTALMHAARHGNKGIAGFLDGEKEFLDLRGWSVNEHALLARQEGE</sequence>
<dbReference type="PANTHER" id="PTHR24120:SF4">
    <property type="entry name" value="GH07239P"/>
    <property type="match status" value="1"/>
</dbReference>
<accession>A0A4Z1SM64</accession>
<dbReference type="EMBL" id="VDLU01000005">
    <property type="protein sequence ID" value="TNJ26650.1"/>
    <property type="molecule type" value="Genomic_DNA"/>
</dbReference>
<feature type="region of interest" description="Disordered" evidence="1">
    <location>
        <begin position="164"/>
        <end position="190"/>
    </location>
</feature>